<dbReference type="InterPro" id="IPR013087">
    <property type="entry name" value="Znf_C2H2_type"/>
</dbReference>
<name>A0A8C4HEJ6_DICLA</name>
<dbReference type="PANTHER" id="PTHR23235:SF120">
    <property type="entry name" value="KRUPPEL-LIKE FACTOR 15"/>
    <property type="match status" value="1"/>
</dbReference>
<evidence type="ECO:0000259" key="14">
    <source>
        <dbReference type="PROSITE" id="PS50157"/>
    </source>
</evidence>
<evidence type="ECO:0000313" key="16">
    <source>
        <dbReference type="Proteomes" id="UP000694389"/>
    </source>
</evidence>
<accession>A0A8C4HEJ6</accession>
<feature type="compositionally biased region" description="Basic and acidic residues" evidence="13">
    <location>
        <begin position="66"/>
        <end position="82"/>
    </location>
</feature>
<dbReference type="GO" id="GO:0005634">
    <property type="term" value="C:nucleus"/>
    <property type="evidence" value="ECO:0007669"/>
    <property type="project" value="UniProtKB-SubCell"/>
</dbReference>
<dbReference type="Pfam" id="PF00096">
    <property type="entry name" value="zf-C2H2"/>
    <property type="match status" value="1"/>
</dbReference>
<dbReference type="Proteomes" id="UP000694389">
    <property type="component" value="Unassembled WGS sequence"/>
</dbReference>
<keyword evidence="9" id="KW-0238">DNA-binding</keyword>
<evidence type="ECO:0000256" key="13">
    <source>
        <dbReference type="SAM" id="MobiDB-lite"/>
    </source>
</evidence>
<comment type="similarity">
    <text evidence="3">Belongs to the krueppel C2H2-type zinc-finger protein family.</text>
</comment>
<keyword evidence="8" id="KW-0805">Transcription regulation</keyword>
<protein>
    <recommendedName>
        <fullName evidence="14">C2H2-type domain-containing protein</fullName>
    </recommendedName>
</protein>
<feature type="region of interest" description="Disordered" evidence="13">
    <location>
        <begin position="1"/>
        <end position="94"/>
    </location>
</feature>
<feature type="domain" description="C2H2-type" evidence="14">
    <location>
        <begin position="115"/>
        <end position="142"/>
    </location>
</feature>
<dbReference type="SMART" id="SM00355">
    <property type="entry name" value="ZnF_C2H2"/>
    <property type="match status" value="1"/>
</dbReference>
<comment type="subcellular location">
    <subcellularLocation>
        <location evidence="2">Nucleus</location>
    </subcellularLocation>
</comment>
<evidence type="ECO:0000256" key="7">
    <source>
        <dbReference type="ARBA" id="ARBA00022833"/>
    </source>
</evidence>
<keyword evidence="7" id="KW-0862">Zinc</keyword>
<feature type="compositionally biased region" description="Acidic residues" evidence="13">
    <location>
        <begin position="17"/>
        <end position="42"/>
    </location>
</feature>
<dbReference type="GeneTree" id="ENSGT01020000230976"/>
<sequence length="174" mass="19974">VVLCPSRAPTKRSSSLDQEDPEPPQIKEEEEELCTSQEEETDPFMLTTAYEENDHQLLSYNSHVAESQDQKRNKHGDSEPEPKKRHCKSKSHSNNVYNTNLLDIRGNTHTDGKPFKCDTCGKDFKHRSKLNVHLRVHTGEKPYLCKTCGTRFIDISILKNFRLGVVLKRWHTGG</sequence>
<keyword evidence="6 12" id="KW-0863">Zinc-finger</keyword>
<evidence type="ECO:0000256" key="6">
    <source>
        <dbReference type="ARBA" id="ARBA00022771"/>
    </source>
</evidence>
<dbReference type="PANTHER" id="PTHR23235">
    <property type="entry name" value="KRUEPPEL-LIKE TRANSCRIPTION FACTOR"/>
    <property type="match status" value="1"/>
</dbReference>
<evidence type="ECO:0000256" key="8">
    <source>
        <dbReference type="ARBA" id="ARBA00023015"/>
    </source>
</evidence>
<evidence type="ECO:0000256" key="2">
    <source>
        <dbReference type="ARBA" id="ARBA00004123"/>
    </source>
</evidence>
<keyword evidence="5" id="KW-0677">Repeat</keyword>
<proteinExistence type="inferred from homology"/>
<dbReference type="GO" id="GO:0000978">
    <property type="term" value="F:RNA polymerase II cis-regulatory region sequence-specific DNA binding"/>
    <property type="evidence" value="ECO:0007669"/>
    <property type="project" value="TreeGrafter"/>
</dbReference>
<reference evidence="15" key="1">
    <citation type="submission" date="2025-08" db="UniProtKB">
        <authorList>
            <consortium name="Ensembl"/>
        </authorList>
    </citation>
    <scope>IDENTIFICATION</scope>
</reference>
<keyword evidence="10" id="KW-0804">Transcription</keyword>
<keyword evidence="11" id="KW-0539">Nucleus</keyword>
<evidence type="ECO:0000256" key="4">
    <source>
        <dbReference type="ARBA" id="ARBA00022723"/>
    </source>
</evidence>
<evidence type="ECO:0000256" key="1">
    <source>
        <dbReference type="ARBA" id="ARBA00003767"/>
    </source>
</evidence>
<dbReference type="AlphaFoldDB" id="A0A8C4HEJ6"/>
<evidence type="ECO:0000256" key="5">
    <source>
        <dbReference type="ARBA" id="ARBA00022737"/>
    </source>
</evidence>
<evidence type="ECO:0000256" key="9">
    <source>
        <dbReference type="ARBA" id="ARBA00023125"/>
    </source>
</evidence>
<evidence type="ECO:0000256" key="12">
    <source>
        <dbReference type="PROSITE-ProRule" id="PRU00042"/>
    </source>
</evidence>
<feature type="compositionally biased region" description="Polar residues" evidence="13">
    <location>
        <begin position="56"/>
        <end position="65"/>
    </location>
</feature>
<keyword evidence="4" id="KW-0479">Metal-binding</keyword>
<dbReference type="PROSITE" id="PS00028">
    <property type="entry name" value="ZINC_FINGER_C2H2_1"/>
    <property type="match status" value="1"/>
</dbReference>
<evidence type="ECO:0000256" key="3">
    <source>
        <dbReference type="ARBA" id="ARBA00006991"/>
    </source>
</evidence>
<dbReference type="PROSITE" id="PS50157">
    <property type="entry name" value="ZINC_FINGER_C2H2_2"/>
    <property type="match status" value="1"/>
</dbReference>
<dbReference type="GO" id="GO:0008270">
    <property type="term" value="F:zinc ion binding"/>
    <property type="evidence" value="ECO:0007669"/>
    <property type="project" value="UniProtKB-KW"/>
</dbReference>
<dbReference type="FunFam" id="3.30.160.60:FF:000623">
    <property type="entry name" value="Zinc finger protein 234"/>
    <property type="match status" value="1"/>
</dbReference>
<dbReference type="GO" id="GO:0000981">
    <property type="term" value="F:DNA-binding transcription factor activity, RNA polymerase II-specific"/>
    <property type="evidence" value="ECO:0007669"/>
    <property type="project" value="TreeGrafter"/>
</dbReference>
<evidence type="ECO:0000256" key="11">
    <source>
        <dbReference type="ARBA" id="ARBA00023242"/>
    </source>
</evidence>
<evidence type="ECO:0000313" key="15">
    <source>
        <dbReference type="Ensembl" id="ENSDLAP00005040843.1"/>
    </source>
</evidence>
<dbReference type="InterPro" id="IPR036236">
    <property type="entry name" value="Znf_C2H2_sf"/>
</dbReference>
<dbReference type="Gene3D" id="3.30.160.60">
    <property type="entry name" value="Classic Zinc Finger"/>
    <property type="match status" value="2"/>
</dbReference>
<comment type="function">
    <text evidence="1">May be involved in transcriptional regulation.</text>
</comment>
<organism evidence="15 16">
    <name type="scientific">Dicentrarchus labrax</name>
    <name type="common">European seabass</name>
    <name type="synonym">Morone labrax</name>
    <dbReference type="NCBI Taxonomy" id="13489"/>
    <lineage>
        <taxon>Eukaryota</taxon>
        <taxon>Metazoa</taxon>
        <taxon>Chordata</taxon>
        <taxon>Craniata</taxon>
        <taxon>Vertebrata</taxon>
        <taxon>Euteleostomi</taxon>
        <taxon>Actinopterygii</taxon>
        <taxon>Neopterygii</taxon>
        <taxon>Teleostei</taxon>
        <taxon>Neoteleostei</taxon>
        <taxon>Acanthomorphata</taxon>
        <taxon>Eupercaria</taxon>
        <taxon>Moronidae</taxon>
        <taxon>Dicentrarchus</taxon>
    </lineage>
</organism>
<reference evidence="15" key="2">
    <citation type="submission" date="2025-09" db="UniProtKB">
        <authorList>
            <consortium name="Ensembl"/>
        </authorList>
    </citation>
    <scope>IDENTIFICATION</scope>
</reference>
<dbReference type="Ensembl" id="ENSDLAT00005043612.2">
    <property type="protein sequence ID" value="ENSDLAP00005040843.1"/>
    <property type="gene ID" value="ENSDLAG00005018254.2"/>
</dbReference>
<evidence type="ECO:0000256" key="10">
    <source>
        <dbReference type="ARBA" id="ARBA00023163"/>
    </source>
</evidence>
<keyword evidence="16" id="KW-1185">Reference proteome</keyword>
<dbReference type="SUPFAM" id="SSF57667">
    <property type="entry name" value="beta-beta-alpha zinc fingers"/>
    <property type="match status" value="1"/>
</dbReference>